<protein>
    <submittedName>
        <fullName evidence="2">Uncharacterized protein</fullName>
    </submittedName>
</protein>
<reference evidence="3" key="1">
    <citation type="submission" date="2010-09" db="EMBL/GenBank/DDBJ databases">
        <title>The genome sequence of Geomyces destructans 20631-21.</title>
        <authorList>
            <consortium name="The Broad Institute Genome Sequencing Platform"/>
            <person name="Cuomo C.A."/>
            <person name="Blehert D.S."/>
            <person name="Lorch J.M."/>
            <person name="Young S.K."/>
            <person name="Zeng Q."/>
            <person name="Gargeya S."/>
            <person name="Fitzgerald M."/>
            <person name="Haas B."/>
            <person name="Abouelleil A."/>
            <person name="Alvarado L."/>
            <person name="Arachchi H.M."/>
            <person name="Berlin A."/>
            <person name="Brown A."/>
            <person name="Chapman S.B."/>
            <person name="Chen Z."/>
            <person name="Dunbar C."/>
            <person name="Freedman E."/>
            <person name="Gearin G."/>
            <person name="Gellesch M."/>
            <person name="Goldberg J."/>
            <person name="Griggs A."/>
            <person name="Gujja S."/>
            <person name="Heiman D."/>
            <person name="Howarth C."/>
            <person name="Larson L."/>
            <person name="Lui A."/>
            <person name="MacDonald P.J.P."/>
            <person name="Montmayeur A."/>
            <person name="Murphy C."/>
            <person name="Neiman D."/>
            <person name="Pearson M."/>
            <person name="Priest M."/>
            <person name="Roberts A."/>
            <person name="Saif S."/>
            <person name="Shea T."/>
            <person name="Shenoy N."/>
            <person name="Sisk P."/>
            <person name="Stolte C."/>
            <person name="Sykes S."/>
            <person name="Wortman J."/>
            <person name="Nusbaum C."/>
            <person name="Birren B."/>
        </authorList>
    </citation>
    <scope>NUCLEOTIDE SEQUENCE [LARGE SCALE GENOMIC DNA]</scope>
    <source>
        <strain evidence="3">ATCC MYA-4855 / 20631-21</strain>
    </source>
</reference>
<feature type="region of interest" description="Disordered" evidence="1">
    <location>
        <begin position="69"/>
        <end position="114"/>
    </location>
</feature>
<proteinExistence type="predicted"/>
<dbReference type="HOGENOM" id="CLU_1741369_0_0_1"/>
<evidence type="ECO:0000313" key="2">
    <source>
        <dbReference type="EMBL" id="ELR05944.1"/>
    </source>
</evidence>
<keyword evidence="3" id="KW-1185">Reference proteome</keyword>
<sequence>MDVDECGITEPRPRKIGGRWMGVMHTRTWGGKQRYLTHVRWPGDGRSLIPSPSIRQAAPTHRRIDGCATHRRTASSKSLLTLPPTLGGRQTPTRKNKQKERETDQDTGTTTQPRSYQWETGSFCKGYIWELKFINQLATRLFYCFLCCLS</sequence>
<dbReference type="AlphaFoldDB" id="L8FZI9"/>
<dbReference type="InParanoid" id="L8FZI9"/>
<organism evidence="2 3">
    <name type="scientific">Pseudogymnoascus destructans (strain ATCC MYA-4855 / 20631-21)</name>
    <name type="common">Bat white-nose syndrome fungus</name>
    <name type="synonym">Geomyces destructans</name>
    <dbReference type="NCBI Taxonomy" id="658429"/>
    <lineage>
        <taxon>Eukaryota</taxon>
        <taxon>Fungi</taxon>
        <taxon>Dikarya</taxon>
        <taxon>Ascomycota</taxon>
        <taxon>Pezizomycotina</taxon>
        <taxon>Leotiomycetes</taxon>
        <taxon>Thelebolales</taxon>
        <taxon>Thelebolaceae</taxon>
        <taxon>Pseudogymnoascus</taxon>
    </lineage>
</organism>
<evidence type="ECO:0000313" key="3">
    <source>
        <dbReference type="Proteomes" id="UP000011064"/>
    </source>
</evidence>
<evidence type="ECO:0000256" key="1">
    <source>
        <dbReference type="SAM" id="MobiDB-lite"/>
    </source>
</evidence>
<dbReference type="EMBL" id="GL573193">
    <property type="protein sequence ID" value="ELR05944.1"/>
    <property type="molecule type" value="Genomic_DNA"/>
</dbReference>
<dbReference type="VEuPathDB" id="FungiDB:GMDG_01906"/>
<feature type="compositionally biased region" description="Low complexity" evidence="1">
    <location>
        <begin position="79"/>
        <end position="91"/>
    </location>
</feature>
<gene>
    <name evidence="2" type="ORF">GMDG_01906</name>
</gene>
<name>L8FZI9_PSED2</name>
<accession>L8FZI9</accession>
<dbReference type="Proteomes" id="UP000011064">
    <property type="component" value="Unassembled WGS sequence"/>
</dbReference>